<accession>A0A4Q2U4M7</accession>
<evidence type="ECO:0008006" key="3">
    <source>
        <dbReference type="Google" id="ProtNLM"/>
    </source>
</evidence>
<gene>
    <name evidence="1" type="ORF">D3273_15010</name>
</gene>
<reference evidence="1 2" key="2">
    <citation type="submission" date="2019-02" db="EMBL/GenBank/DDBJ databases">
        <title>'Lichenibacterium ramalinii' gen. nov. sp. nov., 'Lichenibacterium minor' gen. nov. sp. nov.</title>
        <authorList>
            <person name="Pankratov T."/>
        </authorList>
    </citation>
    <scope>NUCLEOTIDE SEQUENCE [LARGE SCALE GENOMIC DNA]</scope>
    <source>
        <strain evidence="1 2">RmlP026</strain>
    </source>
</reference>
<comment type="caution">
    <text evidence="1">The sequence shown here is derived from an EMBL/GenBank/DDBJ whole genome shotgun (WGS) entry which is preliminary data.</text>
</comment>
<dbReference type="RefSeq" id="WP_129227702.1">
    <property type="nucleotide sequence ID" value="NZ_QYBB01000016.1"/>
</dbReference>
<evidence type="ECO:0000313" key="2">
    <source>
        <dbReference type="Proteomes" id="UP000290759"/>
    </source>
</evidence>
<dbReference type="OrthoDB" id="8081243at2"/>
<dbReference type="Proteomes" id="UP000290759">
    <property type="component" value="Unassembled WGS sequence"/>
</dbReference>
<keyword evidence="2" id="KW-1185">Reference proteome</keyword>
<sequence length="131" mass="13468">MGGRWIEIGMAVVLVGAPLAARADDPPAPASTPALAGAAAWARVVGNTVTGTTPDGPYSELFAPDGTLTIVDNDGKADGRWALKGDKICTRVDDEEEECRAVEAQGADGAFVDEGGTRYPFTILPGNPKGL</sequence>
<proteinExistence type="predicted"/>
<reference evidence="1 2" key="1">
    <citation type="submission" date="2018-12" db="EMBL/GenBank/DDBJ databases">
        <authorList>
            <person name="Grouzdev D.S."/>
            <person name="Krutkina M.S."/>
        </authorList>
    </citation>
    <scope>NUCLEOTIDE SEQUENCE [LARGE SCALE GENOMIC DNA]</scope>
    <source>
        <strain evidence="1 2">RmlP026</strain>
    </source>
</reference>
<dbReference type="AlphaFoldDB" id="A0A4Q2U4M7"/>
<name>A0A4Q2U4M7_9HYPH</name>
<dbReference type="EMBL" id="QYBB01000016">
    <property type="protein sequence ID" value="RYC31200.1"/>
    <property type="molecule type" value="Genomic_DNA"/>
</dbReference>
<protein>
    <recommendedName>
        <fullName evidence="3">DUF995 domain-containing protein</fullName>
    </recommendedName>
</protein>
<evidence type="ECO:0000313" key="1">
    <source>
        <dbReference type="EMBL" id="RYC31200.1"/>
    </source>
</evidence>
<organism evidence="1 2">
    <name type="scientific">Lichenibacterium minor</name>
    <dbReference type="NCBI Taxonomy" id="2316528"/>
    <lineage>
        <taxon>Bacteria</taxon>
        <taxon>Pseudomonadati</taxon>
        <taxon>Pseudomonadota</taxon>
        <taxon>Alphaproteobacteria</taxon>
        <taxon>Hyphomicrobiales</taxon>
        <taxon>Lichenihabitantaceae</taxon>
        <taxon>Lichenibacterium</taxon>
    </lineage>
</organism>